<dbReference type="OrthoDB" id="164224at2"/>
<evidence type="ECO:0000313" key="2">
    <source>
        <dbReference type="Proteomes" id="UP000321513"/>
    </source>
</evidence>
<reference evidence="1 2" key="1">
    <citation type="submission" date="2019-07" db="EMBL/GenBank/DDBJ databases">
        <title>Whole genome shotgun sequence of Segetibacter aerophilus NBRC 106135.</title>
        <authorList>
            <person name="Hosoyama A."/>
            <person name="Uohara A."/>
            <person name="Ohji S."/>
            <person name="Ichikawa N."/>
        </authorList>
    </citation>
    <scope>NUCLEOTIDE SEQUENCE [LARGE SCALE GENOMIC DNA]</scope>
    <source>
        <strain evidence="1 2">NBRC 106135</strain>
    </source>
</reference>
<sequence>MKLISYHSNLYLDTFKEHVEEIKAKGFDTVLFCITETDLFFNLGTFKELREYAEGEGLKTWATFWGLTAGEAICRECDIAKWVHAVKETGFGNVMIDEPKNMQSISAFLDFSHLLDFHLCLCDKTFSALSDYELTSLPVRSLGVSCYHWTDNWYKIRKRTAATAERLHWLRPEDNFIFIQGFDIPEGMEKLPEVVKETCEQYLITNFAFWSFKCTAATSSKRPVNHRQIWESIQF</sequence>
<evidence type="ECO:0000313" key="1">
    <source>
        <dbReference type="EMBL" id="GEO08761.1"/>
    </source>
</evidence>
<accession>A0A512B9X4</accession>
<keyword evidence="2" id="KW-1185">Reference proteome</keyword>
<gene>
    <name evidence="1" type="ORF">SAE01_12570</name>
</gene>
<dbReference type="Proteomes" id="UP000321513">
    <property type="component" value="Unassembled WGS sequence"/>
</dbReference>
<dbReference type="EMBL" id="BJYT01000004">
    <property type="protein sequence ID" value="GEO08761.1"/>
    <property type="molecule type" value="Genomic_DNA"/>
</dbReference>
<protein>
    <submittedName>
        <fullName evidence="1">Uncharacterized protein</fullName>
    </submittedName>
</protein>
<proteinExistence type="predicted"/>
<comment type="caution">
    <text evidence="1">The sequence shown here is derived from an EMBL/GenBank/DDBJ whole genome shotgun (WGS) entry which is preliminary data.</text>
</comment>
<dbReference type="AlphaFoldDB" id="A0A512B9X4"/>
<organism evidence="1 2">
    <name type="scientific">Segetibacter aerophilus</name>
    <dbReference type="NCBI Taxonomy" id="670293"/>
    <lineage>
        <taxon>Bacteria</taxon>
        <taxon>Pseudomonadati</taxon>
        <taxon>Bacteroidota</taxon>
        <taxon>Chitinophagia</taxon>
        <taxon>Chitinophagales</taxon>
        <taxon>Chitinophagaceae</taxon>
        <taxon>Segetibacter</taxon>
    </lineage>
</organism>
<dbReference type="RefSeq" id="WP_147202827.1">
    <property type="nucleotide sequence ID" value="NZ_BJYT01000004.1"/>
</dbReference>
<name>A0A512B9X4_9BACT</name>